<dbReference type="EMBL" id="JAPEUY010000001">
    <property type="protein sequence ID" value="KAJ4377855.1"/>
    <property type="molecule type" value="Genomic_DNA"/>
</dbReference>
<organism evidence="1 2">
    <name type="scientific">Neocucurbitaria cava</name>
    <dbReference type="NCBI Taxonomy" id="798079"/>
    <lineage>
        <taxon>Eukaryota</taxon>
        <taxon>Fungi</taxon>
        <taxon>Dikarya</taxon>
        <taxon>Ascomycota</taxon>
        <taxon>Pezizomycotina</taxon>
        <taxon>Dothideomycetes</taxon>
        <taxon>Pleosporomycetidae</taxon>
        <taxon>Pleosporales</taxon>
        <taxon>Pleosporineae</taxon>
        <taxon>Cucurbitariaceae</taxon>
        <taxon>Neocucurbitaria</taxon>
    </lineage>
</organism>
<evidence type="ECO:0000313" key="1">
    <source>
        <dbReference type="EMBL" id="KAJ4377855.1"/>
    </source>
</evidence>
<dbReference type="InterPro" id="IPR002347">
    <property type="entry name" value="SDR_fam"/>
</dbReference>
<dbReference type="Proteomes" id="UP001140560">
    <property type="component" value="Unassembled WGS sequence"/>
</dbReference>
<protein>
    <submittedName>
        <fullName evidence="1">Uncharacterized protein</fullName>
    </submittedName>
</protein>
<dbReference type="OrthoDB" id="7289984at2759"/>
<proteinExistence type="predicted"/>
<dbReference type="Gene3D" id="3.40.50.720">
    <property type="entry name" value="NAD(P)-binding Rossmann-like Domain"/>
    <property type="match status" value="1"/>
</dbReference>
<dbReference type="AlphaFoldDB" id="A0A9W9CRC6"/>
<dbReference type="PANTHER" id="PTHR45458:SF3">
    <property type="entry name" value="CHAIN DEHYDROGENASE (ATSC), PUTATIVE-RELATED"/>
    <property type="match status" value="1"/>
</dbReference>
<reference evidence="1" key="1">
    <citation type="submission" date="2022-10" db="EMBL/GenBank/DDBJ databases">
        <title>Tapping the CABI collections for fungal endophytes: first genome assemblies for Collariella, Neodidymelliopsis, Ascochyta clinopodiicola, Didymella pomorum, Didymosphaeria variabile, Neocosmospora piperis and Neocucurbitaria cava.</title>
        <authorList>
            <person name="Hill R."/>
        </authorList>
    </citation>
    <scope>NUCLEOTIDE SEQUENCE</scope>
    <source>
        <strain evidence="1">IMI 356814</strain>
    </source>
</reference>
<evidence type="ECO:0000313" key="2">
    <source>
        <dbReference type="Proteomes" id="UP001140560"/>
    </source>
</evidence>
<dbReference type="InterPro" id="IPR052184">
    <property type="entry name" value="SDR_enzymes"/>
</dbReference>
<dbReference type="SUPFAM" id="SSF51735">
    <property type="entry name" value="NAD(P)-binding Rossmann-fold domains"/>
    <property type="match status" value="1"/>
</dbReference>
<sequence>MASYLITGASRGIGFAFLENISSDPANTVVGLVRNKTDTETKVAALKRTNIHIVQGDLNNYTSLKSAVEATARITGGSLDYLIANAGLLSTPRSKPFATLGELGKDPATLETELTEMFQTNVIGNVHVLNLFMPLILKGNVKKVVALSTGLADLEITRAHNLHENAPYAISKAALVRKNMAMGKFSAQYAKDGVLFISICPGVVDTGNLADMPPEDGPGLMAMMEKFQGYAPHFTGPAIPNDAAKDVLNVAQKASVPNGDGGSYVSHLGNKQWI</sequence>
<name>A0A9W9CRC6_9PLEO</name>
<comment type="caution">
    <text evidence="1">The sequence shown here is derived from an EMBL/GenBank/DDBJ whole genome shotgun (WGS) entry which is preliminary data.</text>
</comment>
<accession>A0A9W9CRC6</accession>
<dbReference type="PRINTS" id="PR00081">
    <property type="entry name" value="GDHRDH"/>
</dbReference>
<dbReference type="Pfam" id="PF00106">
    <property type="entry name" value="adh_short"/>
    <property type="match status" value="1"/>
</dbReference>
<keyword evidence="2" id="KW-1185">Reference proteome</keyword>
<gene>
    <name evidence="1" type="ORF">N0V83_000685</name>
</gene>
<dbReference type="GO" id="GO:0016616">
    <property type="term" value="F:oxidoreductase activity, acting on the CH-OH group of donors, NAD or NADP as acceptor"/>
    <property type="evidence" value="ECO:0007669"/>
    <property type="project" value="TreeGrafter"/>
</dbReference>
<dbReference type="InterPro" id="IPR036291">
    <property type="entry name" value="NAD(P)-bd_dom_sf"/>
</dbReference>
<dbReference type="PANTHER" id="PTHR45458">
    <property type="entry name" value="SHORT-CHAIN DEHYDROGENASE/REDUCTASE SDR"/>
    <property type="match status" value="1"/>
</dbReference>